<sequence length="191" mass="22245">MTLDPKKIYEDFKRKDIDRLAAIDSLIYIMGNNDSIEIRVEIIEILNKIGDKSNKTFSILENLLLSDSNQEIKELAATGLKALFQEKALDPLKWVLDHEKSWQILMRIVLLIKEINSNDAKTVLIDKIKNFEKYKFNESLINILKNNEIQSFNTDALVEIINNYIIINFFEDIRNSVKYHLEDGNVVELDL</sequence>
<dbReference type="Gene3D" id="1.25.10.10">
    <property type="entry name" value="Leucine-rich Repeat Variant"/>
    <property type="match status" value="1"/>
</dbReference>
<protein>
    <recommendedName>
        <fullName evidence="2">HEAT repeat domain-containing protein</fullName>
    </recommendedName>
</protein>
<dbReference type="InterPro" id="IPR016024">
    <property type="entry name" value="ARM-type_fold"/>
</dbReference>
<dbReference type="AlphaFoldDB" id="A0A0F9J4P2"/>
<organism evidence="1">
    <name type="scientific">marine sediment metagenome</name>
    <dbReference type="NCBI Taxonomy" id="412755"/>
    <lineage>
        <taxon>unclassified sequences</taxon>
        <taxon>metagenomes</taxon>
        <taxon>ecological metagenomes</taxon>
    </lineage>
</organism>
<dbReference type="EMBL" id="LAZR01017332">
    <property type="protein sequence ID" value="KKM00866.1"/>
    <property type="molecule type" value="Genomic_DNA"/>
</dbReference>
<evidence type="ECO:0008006" key="2">
    <source>
        <dbReference type="Google" id="ProtNLM"/>
    </source>
</evidence>
<dbReference type="InterPro" id="IPR011989">
    <property type="entry name" value="ARM-like"/>
</dbReference>
<comment type="caution">
    <text evidence="1">The sequence shown here is derived from an EMBL/GenBank/DDBJ whole genome shotgun (WGS) entry which is preliminary data.</text>
</comment>
<gene>
    <name evidence="1" type="ORF">LCGC14_1800180</name>
</gene>
<evidence type="ECO:0000313" key="1">
    <source>
        <dbReference type="EMBL" id="KKM00866.1"/>
    </source>
</evidence>
<reference evidence="1" key="1">
    <citation type="journal article" date="2015" name="Nature">
        <title>Complex archaea that bridge the gap between prokaryotes and eukaryotes.</title>
        <authorList>
            <person name="Spang A."/>
            <person name="Saw J.H."/>
            <person name="Jorgensen S.L."/>
            <person name="Zaremba-Niedzwiedzka K."/>
            <person name="Martijn J."/>
            <person name="Lind A.E."/>
            <person name="van Eijk R."/>
            <person name="Schleper C."/>
            <person name="Guy L."/>
            <person name="Ettema T.J."/>
        </authorList>
    </citation>
    <scope>NUCLEOTIDE SEQUENCE</scope>
</reference>
<name>A0A0F9J4P2_9ZZZZ</name>
<proteinExistence type="predicted"/>
<feature type="non-terminal residue" evidence="1">
    <location>
        <position position="191"/>
    </location>
</feature>
<accession>A0A0F9J4P2</accession>
<dbReference type="SUPFAM" id="SSF48371">
    <property type="entry name" value="ARM repeat"/>
    <property type="match status" value="1"/>
</dbReference>